<evidence type="ECO:0000313" key="5">
    <source>
        <dbReference type="EMBL" id="KAG6767522.1"/>
    </source>
</evidence>
<comment type="caution">
    <text evidence="5">The sequence shown here is derived from an EMBL/GenBank/DDBJ whole genome shotgun (WGS) entry which is preliminary data.</text>
</comment>
<dbReference type="SMART" id="SM00498">
    <property type="entry name" value="FH2"/>
    <property type="match status" value="1"/>
</dbReference>
<feature type="region of interest" description="Disordered" evidence="2">
    <location>
        <begin position="864"/>
        <end position="908"/>
    </location>
</feature>
<sequence length="908" mass="100365">MELRRLRAGYAIVYVILLCTLAMGSIEGKRRADMLFGNCDPELKEKTVVWLANLCFGSMVQKQIVANVLVVAGEKEEQAWIHCWKELVDRNGSFEDFDLDMLQEANFELKSRLLTKENIDKSLCVLPPKMKQELLDYCLREKNLHFSYHGDSSRHSFIKCVKFLLDLCNSHRGYLASNTHRQTKPSLTPSAPAAASPGYGSAPFNLAAVSSSSPRRLTLSFFEKKLYRLQDMSDSPPPPSPGKHSPPSSHFHKQVPPPPVHKGVDQNLIVAVAATAVGTFCFVATLFICWCCCRGSSNKIGPGGGKRDERPLLHFNLSNTTSQSSLSLGNSSSKEHSSNSGNTTFQSNLSTKYGNHDSSLADAPSVEAHAGEALPPLKPPPGRTPAPPPPRPPPPPPPPVAAPLPPVPPKAGRAPPVPPFKGKLKPSPLGPHRENPSERDDLDSEEAPKAKLKPFFWDKVVANPDHSMVWDEISSGSFQFSEEMIESLFGYNSVDNSKNDRKRDPSEPSIQYIQIINPRKAQNLSILLRALNVTIEEVLNALQEGNELPVELLQTLLKMAPTSEEELKLRLYADDISQLGPAERFLKVLVEIPFAFRRIEALIFMSALREEVSGLKESFATLEVACNKLRNSRLFLKLLEAVLKTGNRMNDGTYRGGAQAFKLDTLLKLSDVKGIDGKTTLLHFVVQETIRSEGIRAVRTARPSLSFSSVKSDEFIDNANPASAAHYRNLGLQVVSGLSTELEDVRKAAIIDANVLTSTVSKLNQSLTRTKAFLDSDLKSLGEDGEFYHALASFLERAESEMSSMSEEERRITALVKSTADYFHGNAGMDEGLRLFTIVRDFLIMIDKTCKEVRDDRAKRPITTTKKEVREVKSTNSQKPENAIQKLFPAIVGRRTDDSSSDDESPSP</sequence>
<evidence type="ECO:0000313" key="6">
    <source>
        <dbReference type="Proteomes" id="UP000886885"/>
    </source>
</evidence>
<feature type="region of interest" description="Disordered" evidence="2">
    <location>
        <begin position="316"/>
        <end position="447"/>
    </location>
</feature>
<organism evidence="5 6">
    <name type="scientific">Populus tomentosa</name>
    <name type="common">Chinese white poplar</name>
    <dbReference type="NCBI Taxonomy" id="118781"/>
    <lineage>
        <taxon>Eukaryota</taxon>
        <taxon>Viridiplantae</taxon>
        <taxon>Streptophyta</taxon>
        <taxon>Embryophyta</taxon>
        <taxon>Tracheophyta</taxon>
        <taxon>Spermatophyta</taxon>
        <taxon>Magnoliopsida</taxon>
        <taxon>eudicotyledons</taxon>
        <taxon>Gunneridae</taxon>
        <taxon>Pentapetalae</taxon>
        <taxon>rosids</taxon>
        <taxon>fabids</taxon>
        <taxon>Malpighiales</taxon>
        <taxon>Salicaceae</taxon>
        <taxon>Saliceae</taxon>
        <taxon>Populus</taxon>
    </lineage>
</organism>
<feature type="compositionally biased region" description="Pro residues" evidence="2">
    <location>
        <begin position="376"/>
        <end position="419"/>
    </location>
</feature>
<dbReference type="PANTHER" id="PTHR23213">
    <property type="entry name" value="FORMIN-RELATED"/>
    <property type="match status" value="1"/>
</dbReference>
<dbReference type="EMBL" id="JAAWWB010000014">
    <property type="protein sequence ID" value="KAG6767522.1"/>
    <property type="molecule type" value="Genomic_DNA"/>
</dbReference>
<dbReference type="PROSITE" id="PS51444">
    <property type="entry name" value="FH2"/>
    <property type="match status" value="1"/>
</dbReference>
<evidence type="ECO:0000259" key="4">
    <source>
        <dbReference type="PROSITE" id="PS51444"/>
    </source>
</evidence>
<evidence type="ECO:0000256" key="1">
    <source>
        <dbReference type="RuleBase" id="RU361260"/>
    </source>
</evidence>
<feature type="compositionally biased region" description="Acidic residues" evidence="2">
    <location>
        <begin position="899"/>
        <end position="908"/>
    </location>
</feature>
<dbReference type="InterPro" id="IPR015425">
    <property type="entry name" value="FH2_Formin"/>
</dbReference>
<accession>A0A8X7ZH26</accession>
<dbReference type="AlphaFoldDB" id="A0A8X7ZH26"/>
<dbReference type="GO" id="GO:0045010">
    <property type="term" value="P:actin nucleation"/>
    <property type="evidence" value="ECO:0007669"/>
    <property type="project" value="InterPro"/>
</dbReference>
<name>A0A8X7ZH26_POPTO</name>
<proteinExistence type="inferred from homology"/>
<gene>
    <name evidence="5" type="ORF">POTOM_028727</name>
</gene>
<feature type="transmembrane region" description="Helical" evidence="3">
    <location>
        <begin position="6"/>
        <end position="26"/>
    </location>
</feature>
<dbReference type="GO" id="GO:0051015">
    <property type="term" value="F:actin filament binding"/>
    <property type="evidence" value="ECO:0007669"/>
    <property type="project" value="InterPro"/>
</dbReference>
<reference evidence="5" key="1">
    <citation type="journal article" date="2020" name="bioRxiv">
        <title>Hybrid origin of Populus tomentosa Carr. identified through genome sequencing and phylogenomic analysis.</title>
        <authorList>
            <person name="An X."/>
            <person name="Gao K."/>
            <person name="Chen Z."/>
            <person name="Li J."/>
            <person name="Yang X."/>
            <person name="Yang X."/>
            <person name="Zhou J."/>
            <person name="Guo T."/>
            <person name="Zhao T."/>
            <person name="Huang S."/>
            <person name="Miao D."/>
            <person name="Khan W.U."/>
            <person name="Rao P."/>
            <person name="Ye M."/>
            <person name="Lei B."/>
            <person name="Liao W."/>
            <person name="Wang J."/>
            <person name="Ji L."/>
            <person name="Li Y."/>
            <person name="Guo B."/>
            <person name="Mustafa N.S."/>
            <person name="Li S."/>
            <person name="Yun Q."/>
            <person name="Keller S.R."/>
            <person name="Mao J."/>
            <person name="Zhang R."/>
            <person name="Strauss S.H."/>
        </authorList>
    </citation>
    <scope>NUCLEOTIDE SEQUENCE</scope>
    <source>
        <strain evidence="5">GM15</strain>
        <tissue evidence="5">Leaf</tissue>
    </source>
</reference>
<protein>
    <recommendedName>
        <fullName evidence="1">Formin-like protein</fullName>
    </recommendedName>
</protein>
<dbReference type="PANTHER" id="PTHR23213:SF392">
    <property type="entry name" value="FORMIN-LIKE PROTEIN 3"/>
    <property type="match status" value="1"/>
</dbReference>
<keyword evidence="3" id="KW-1133">Transmembrane helix</keyword>
<evidence type="ECO:0000256" key="2">
    <source>
        <dbReference type="SAM" id="MobiDB-lite"/>
    </source>
</evidence>
<feature type="compositionally biased region" description="Polar residues" evidence="2">
    <location>
        <begin position="344"/>
        <end position="358"/>
    </location>
</feature>
<feature type="domain" description="FH2" evidence="4">
    <location>
        <begin position="442"/>
        <end position="872"/>
    </location>
</feature>
<evidence type="ECO:0000256" key="3">
    <source>
        <dbReference type="SAM" id="Phobius"/>
    </source>
</evidence>
<feature type="region of interest" description="Disordered" evidence="2">
    <location>
        <begin position="232"/>
        <end position="260"/>
    </location>
</feature>
<feature type="compositionally biased region" description="Basic and acidic residues" evidence="2">
    <location>
        <begin position="864"/>
        <end position="873"/>
    </location>
</feature>
<dbReference type="InterPro" id="IPR027643">
    <property type="entry name" value="Formin-like_plant"/>
</dbReference>
<keyword evidence="6" id="KW-1185">Reference proteome</keyword>
<comment type="similarity">
    <text evidence="1">Belongs to the formin-like family.</text>
</comment>
<dbReference type="Proteomes" id="UP000886885">
    <property type="component" value="Chromosome 7D"/>
</dbReference>
<dbReference type="OrthoDB" id="1668162at2759"/>
<keyword evidence="3" id="KW-0472">Membrane</keyword>
<dbReference type="Pfam" id="PF02181">
    <property type="entry name" value="FH2"/>
    <property type="match status" value="1"/>
</dbReference>
<feature type="compositionally biased region" description="Low complexity" evidence="2">
    <location>
        <begin position="316"/>
        <end position="343"/>
    </location>
</feature>
<keyword evidence="3" id="KW-0812">Transmembrane</keyword>